<dbReference type="GO" id="GO:0003677">
    <property type="term" value="F:DNA binding"/>
    <property type="evidence" value="ECO:0007669"/>
    <property type="project" value="InterPro"/>
</dbReference>
<dbReference type="Gene3D" id="1.10.10.2830">
    <property type="match status" value="1"/>
</dbReference>
<evidence type="ECO:0000313" key="4">
    <source>
        <dbReference type="Proteomes" id="UP000182985"/>
    </source>
</evidence>
<comment type="caution">
    <text evidence="3">The sequence shown here is derived from an EMBL/GenBank/DDBJ whole genome shotgun (WGS) entry which is preliminary data.</text>
</comment>
<dbReference type="CDD" id="cd16405">
    <property type="entry name" value="RepB_like_N"/>
    <property type="match status" value="1"/>
</dbReference>
<organism evidence="3 4">
    <name type="scientific">Brucella cytisi</name>
    <dbReference type="NCBI Taxonomy" id="407152"/>
    <lineage>
        <taxon>Bacteria</taxon>
        <taxon>Pseudomonadati</taxon>
        <taxon>Pseudomonadota</taxon>
        <taxon>Alphaproteobacteria</taxon>
        <taxon>Hyphomicrobiales</taxon>
        <taxon>Brucellaceae</taxon>
        <taxon>Brucella/Ochrobactrum group</taxon>
        <taxon>Brucella</taxon>
    </lineage>
</organism>
<dbReference type="InterPro" id="IPR017819">
    <property type="entry name" value="Plasmid_partition_RepB"/>
</dbReference>
<dbReference type="InterPro" id="IPR004437">
    <property type="entry name" value="ParB/RepB/Spo0J"/>
</dbReference>
<dbReference type="NCBIfam" id="TIGR03454">
    <property type="entry name" value="partition_RepB"/>
    <property type="match status" value="1"/>
</dbReference>
<dbReference type="SMART" id="SM00470">
    <property type="entry name" value="ParB"/>
    <property type="match status" value="1"/>
</dbReference>
<evidence type="ECO:0000313" key="3">
    <source>
        <dbReference type="EMBL" id="OIS90551.1"/>
    </source>
</evidence>
<dbReference type="InterPro" id="IPR003115">
    <property type="entry name" value="ParB_N"/>
</dbReference>
<dbReference type="RefSeq" id="WP_071634237.1">
    <property type="nucleotide sequence ID" value="NZ_JBCAUP010000029.1"/>
</dbReference>
<dbReference type="OrthoDB" id="7908920at2"/>
<dbReference type="GO" id="GO:0007059">
    <property type="term" value="P:chromosome segregation"/>
    <property type="evidence" value="ECO:0007669"/>
    <property type="project" value="TreeGrafter"/>
</dbReference>
<dbReference type="AlphaFoldDB" id="A0A1J6HQU4"/>
<dbReference type="Proteomes" id="UP000182985">
    <property type="component" value="Unassembled WGS sequence"/>
</dbReference>
<dbReference type="EMBL" id="MOEC01000048">
    <property type="protein sequence ID" value="OIS90551.1"/>
    <property type="molecule type" value="Genomic_DNA"/>
</dbReference>
<dbReference type="Pfam" id="PF07506">
    <property type="entry name" value="RepB"/>
    <property type="match status" value="1"/>
</dbReference>
<sequence length="331" mass="36951">MSRKNPFANLDIASITGENPVAKPGYGMTGAAKTVVRSIEEMAENTKRLMEGEAIIEIDPQHLDVSFAADRLSEDDAEYSELKEAIREQGQSSPILVRPNPQHSERYMVVFGHRRARVAMDLGIPVKAVVKKLDDISSAIAQGQENSARSNLSFIERAYFAQNLLSNGMGKDVVKSAIGIDDAMLSKMLSVAETVPSTMMMALGASKKIGRDKWLSLRQIILNPAFLDVALERIATDDFMSLQENERFDALHDYLRKYSTRSSAKNPSKTVSEKTWSSSDRSVSLSMKEKAKKVTAEFSSQEARPFSNWLTNNLDRLFEEYQQSKQRNNGD</sequence>
<comment type="similarity">
    <text evidence="1">Belongs to the ParB family.</text>
</comment>
<dbReference type="PANTHER" id="PTHR33375">
    <property type="entry name" value="CHROMOSOME-PARTITIONING PROTEIN PARB-RELATED"/>
    <property type="match status" value="1"/>
</dbReference>
<accession>A0A1J6HQU4</accession>
<dbReference type="InterPro" id="IPR050336">
    <property type="entry name" value="Chromosome_partition/occlusion"/>
</dbReference>
<keyword evidence="4" id="KW-1185">Reference proteome</keyword>
<feature type="domain" description="ParB-like N-terminal" evidence="2">
    <location>
        <begin position="56"/>
        <end position="147"/>
    </location>
</feature>
<dbReference type="NCBIfam" id="TIGR00180">
    <property type="entry name" value="parB_part"/>
    <property type="match status" value="1"/>
</dbReference>
<proteinExistence type="inferred from homology"/>
<reference evidence="3 4" key="1">
    <citation type="submission" date="2016-10" db="EMBL/GenBank/DDBJ databases">
        <title>The Draft Genome Sequence of the Potato Rhizosphere Bacteria Ochrobactrum sp. IPA7.2.</title>
        <authorList>
            <person name="Gogoleva N.E."/>
            <person name="Khlopko Y.A."/>
            <person name="Burygin G.L."/>
            <person name="Plotnikov A.O."/>
        </authorList>
    </citation>
    <scope>NUCLEOTIDE SEQUENCE [LARGE SCALE GENOMIC DNA]</scope>
    <source>
        <strain evidence="3 4">IPA7.2</strain>
    </source>
</reference>
<dbReference type="PANTHER" id="PTHR33375:SF1">
    <property type="entry name" value="CHROMOSOME-PARTITIONING PROTEIN PARB-RELATED"/>
    <property type="match status" value="1"/>
</dbReference>
<protein>
    <submittedName>
        <fullName evidence="3">Plasmid partitioning protein RepB</fullName>
    </submittedName>
</protein>
<dbReference type="InterPro" id="IPR036086">
    <property type="entry name" value="ParB/Sulfiredoxin_sf"/>
</dbReference>
<dbReference type="InterPro" id="IPR011111">
    <property type="entry name" value="Plasmid_RepB"/>
</dbReference>
<evidence type="ECO:0000256" key="1">
    <source>
        <dbReference type="ARBA" id="ARBA00006295"/>
    </source>
</evidence>
<dbReference type="SUPFAM" id="SSF109709">
    <property type="entry name" value="KorB DNA-binding domain-like"/>
    <property type="match status" value="1"/>
</dbReference>
<dbReference type="GO" id="GO:0005694">
    <property type="term" value="C:chromosome"/>
    <property type="evidence" value="ECO:0007669"/>
    <property type="project" value="TreeGrafter"/>
</dbReference>
<name>A0A1J6HQU4_9HYPH</name>
<dbReference type="InterPro" id="IPR037972">
    <property type="entry name" value="RepB_N"/>
</dbReference>
<evidence type="ECO:0000259" key="2">
    <source>
        <dbReference type="SMART" id="SM00470"/>
    </source>
</evidence>
<dbReference type="Pfam" id="PF02195">
    <property type="entry name" value="ParB_N"/>
    <property type="match status" value="1"/>
</dbReference>
<dbReference type="Gene3D" id="3.90.1530.30">
    <property type="match status" value="1"/>
</dbReference>
<gene>
    <name evidence="3" type="ORF">BLA27_26270</name>
</gene>
<dbReference type="SUPFAM" id="SSF110849">
    <property type="entry name" value="ParB/Sulfiredoxin"/>
    <property type="match status" value="1"/>
</dbReference>